<feature type="domain" description="DUF218" evidence="1">
    <location>
        <begin position="31"/>
        <end position="143"/>
    </location>
</feature>
<gene>
    <name evidence="2" type="ORF">CYJ73_11080</name>
</gene>
<dbReference type="InterPro" id="IPR003848">
    <property type="entry name" value="DUF218"/>
</dbReference>
<dbReference type="AlphaFoldDB" id="A0A2I1R9A5"/>
<evidence type="ECO:0000313" key="3">
    <source>
        <dbReference type="Proteomes" id="UP000234662"/>
    </source>
</evidence>
<organism evidence="2 3">
    <name type="scientific">Gordonia terrae</name>
    <dbReference type="NCBI Taxonomy" id="2055"/>
    <lineage>
        <taxon>Bacteria</taxon>
        <taxon>Bacillati</taxon>
        <taxon>Actinomycetota</taxon>
        <taxon>Actinomycetes</taxon>
        <taxon>Mycobacteriales</taxon>
        <taxon>Gordoniaceae</taxon>
        <taxon>Gordonia</taxon>
    </lineage>
</organism>
<dbReference type="EMBL" id="PKJC01000006">
    <property type="protein sequence ID" value="PKZ65676.1"/>
    <property type="molecule type" value="Genomic_DNA"/>
</dbReference>
<evidence type="ECO:0000313" key="2">
    <source>
        <dbReference type="EMBL" id="PKZ65676.1"/>
    </source>
</evidence>
<accession>A0A2I1R9A5</accession>
<proteinExistence type="predicted"/>
<evidence type="ECO:0000259" key="1">
    <source>
        <dbReference type="Pfam" id="PF02698"/>
    </source>
</evidence>
<sequence length="182" mass="20603">MVTVGFLTAAFWFVGYATFYRDNQDPLQHVDAIVVLGGDDDGREDYGRRLALEGYADTLVVSNPYPYHRGSDPVRRANMRNLCNSSTPELRVVCFEPEPATTKGEAMFVEKIANDRGWTSVMVITWRYHLVRAEYIFGQCFRGHVATRSVPRSYDKSIGEWFGTFAYQYGGFIKAAAIGCRD</sequence>
<comment type="caution">
    <text evidence="2">The sequence shown here is derived from an EMBL/GenBank/DDBJ whole genome shotgun (WGS) entry which is preliminary data.</text>
</comment>
<reference evidence="2 3" key="1">
    <citation type="submission" date="2017-12" db="EMBL/GenBank/DDBJ databases">
        <title>Phylogenetic diversity of female urinary microbiome.</title>
        <authorList>
            <person name="Thomas-White K."/>
            <person name="Wolfe A.J."/>
        </authorList>
    </citation>
    <scope>NUCLEOTIDE SEQUENCE [LARGE SCALE GENOMIC DNA]</scope>
    <source>
        <strain evidence="2 3">UMB0777</strain>
    </source>
</reference>
<dbReference type="CDD" id="cd06259">
    <property type="entry name" value="YdcF-like"/>
    <property type="match status" value="1"/>
</dbReference>
<protein>
    <recommendedName>
        <fullName evidence="1">DUF218 domain-containing protein</fullName>
    </recommendedName>
</protein>
<dbReference type="Proteomes" id="UP000234662">
    <property type="component" value="Unassembled WGS sequence"/>
</dbReference>
<dbReference type="Pfam" id="PF02698">
    <property type="entry name" value="DUF218"/>
    <property type="match status" value="1"/>
</dbReference>
<name>A0A2I1R9A5_9ACTN</name>